<reference evidence="1" key="2">
    <citation type="journal article" date="2023" name="Science">
        <title>Genomic signatures of disease resistance in endangered staghorn corals.</title>
        <authorList>
            <person name="Vollmer S.V."/>
            <person name="Selwyn J.D."/>
            <person name="Despard B.A."/>
            <person name="Roesel C.L."/>
        </authorList>
    </citation>
    <scope>NUCLEOTIDE SEQUENCE</scope>
    <source>
        <strain evidence="1">K2</strain>
    </source>
</reference>
<dbReference type="Proteomes" id="UP001249851">
    <property type="component" value="Unassembled WGS sequence"/>
</dbReference>
<accession>A0AAD9Q082</accession>
<evidence type="ECO:0000313" key="2">
    <source>
        <dbReference type="Proteomes" id="UP001249851"/>
    </source>
</evidence>
<proteinExistence type="predicted"/>
<evidence type="ECO:0000313" key="1">
    <source>
        <dbReference type="EMBL" id="KAK2552266.1"/>
    </source>
</evidence>
<protein>
    <submittedName>
        <fullName evidence="1">Uncharacterized protein</fullName>
    </submittedName>
</protein>
<sequence length="132" mass="14174">MDAGTVYELILPFAVSLFETLKRHSGGTLHTFVSSLHACDGPFMFQGIILLGDASGLTPAKITHTNGVGAQVKRATDLCLSGLKQRFDVMLQTSDINKTALLPCGSNQATKDFLVFNPDAWPSNGCDLIDFV</sequence>
<keyword evidence="2" id="KW-1185">Reference proteome</keyword>
<comment type="caution">
    <text evidence="1">The sequence shown here is derived from an EMBL/GenBank/DDBJ whole genome shotgun (WGS) entry which is preliminary data.</text>
</comment>
<dbReference type="AlphaFoldDB" id="A0AAD9Q082"/>
<reference evidence="1" key="1">
    <citation type="journal article" date="2023" name="G3 (Bethesda)">
        <title>Whole genome assembly and annotation of the endangered Caribbean coral Acropora cervicornis.</title>
        <authorList>
            <person name="Selwyn J.D."/>
            <person name="Vollmer S.V."/>
        </authorList>
    </citation>
    <scope>NUCLEOTIDE SEQUENCE</scope>
    <source>
        <strain evidence="1">K2</strain>
    </source>
</reference>
<organism evidence="1 2">
    <name type="scientific">Acropora cervicornis</name>
    <name type="common">Staghorn coral</name>
    <dbReference type="NCBI Taxonomy" id="6130"/>
    <lineage>
        <taxon>Eukaryota</taxon>
        <taxon>Metazoa</taxon>
        <taxon>Cnidaria</taxon>
        <taxon>Anthozoa</taxon>
        <taxon>Hexacorallia</taxon>
        <taxon>Scleractinia</taxon>
        <taxon>Astrocoeniina</taxon>
        <taxon>Acroporidae</taxon>
        <taxon>Acropora</taxon>
    </lineage>
</organism>
<gene>
    <name evidence="1" type="ORF">P5673_026798</name>
</gene>
<name>A0AAD9Q082_ACRCE</name>
<dbReference type="EMBL" id="JARQWQ010000089">
    <property type="protein sequence ID" value="KAK2552266.1"/>
    <property type="molecule type" value="Genomic_DNA"/>
</dbReference>